<protein>
    <submittedName>
        <fullName evidence="10">Aquaporin-9 isoform X2</fullName>
    </submittedName>
</protein>
<dbReference type="NCBIfam" id="TIGR00861">
    <property type="entry name" value="MIP"/>
    <property type="match status" value="1"/>
</dbReference>
<dbReference type="PANTHER" id="PTHR43829">
    <property type="entry name" value="AQUAPORIN OR AQUAGLYCEROPORIN RELATED"/>
    <property type="match status" value="1"/>
</dbReference>
<feature type="transmembrane region" description="Helical" evidence="8">
    <location>
        <begin position="230"/>
        <end position="251"/>
    </location>
</feature>
<evidence type="ECO:0000256" key="2">
    <source>
        <dbReference type="ARBA" id="ARBA00006175"/>
    </source>
</evidence>
<evidence type="ECO:0000256" key="6">
    <source>
        <dbReference type="ARBA" id="ARBA00023136"/>
    </source>
</evidence>
<reference evidence="10" key="1">
    <citation type="submission" date="2025-08" db="UniProtKB">
        <authorList>
            <consortium name="RefSeq"/>
        </authorList>
    </citation>
    <scope>IDENTIFICATION</scope>
</reference>
<keyword evidence="6 8" id="KW-0472">Membrane</keyword>
<dbReference type="GeneID" id="100209809"/>
<accession>A0ABM4C5W1</accession>
<evidence type="ECO:0000256" key="8">
    <source>
        <dbReference type="SAM" id="Phobius"/>
    </source>
</evidence>
<dbReference type="CDD" id="cd00333">
    <property type="entry name" value="MIP"/>
    <property type="match status" value="1"/>
</dbReference>
<keyword evidence="5 8" id="KW-1133">Transmembrane helix</keyword>
<comment type="subcellular location">
    <subcellularLocation>
        <location evidence="1">Membrane</location>
        <topology evidence="1">Multi-pass membrane protein</topology>
    </subcellularLocation>
</comment>
<evidence type="ECO:0000256" key="4">
    <source>
        <dbReference type="ARBA" id="ARBA00022692"/>
    </source>
</evidence>
<dbReference type="InterPro" id="IPR023271">
    <property type="entry name" value="Aquaporin-like"/>
</dbReference>
<dbReference type="PROSITE" id="PS00221">
    <property type="entry name" value="MIP"/>
    <property type="match status" value="1"/>
</dbReference>
<evidence type="ECO:0000256" key="3">
    <source>
        <dbReference type="ARBA" id="ARBA00022448"/>
    </source>
</evidence>
<proteinExistence type="inferred from homology"/>
<dbReference type="Gene3D" id="1.20.1080.10">
    <property type="entry name" value="Glycerol uptake facilitator protein"/>
    <property type="match status" value="1"/>
</dbReference>
<gene>
    <name evidence="10" type="primary">LOC100209809</name>
</gene>
<evidence type="ECO:0000256" key="1">
    <source>
        <dbReference type="ARBA" id="ARBA00004141"/>
    </source>
</evidence>
<dbReference type="Pfam" id="PF00230">
    <property type="entry name" value="MIP"/>
    <property type="match status" value="1"/>
</dbReference>
<evidence type="ECO:0000256" key="5">
    <source>
        <dbReference type="ARBA" id="ARBA00022989"/>
    </source>
</evidence>
<dbReference type="SUPFAM" id="SSF81338">
    <property type="entry name" value="Aquaporin-like"/>
    <property type="match status" value="1"/>
</dbReference>
<comment type="similarity">
    <text evidence="2 7">Belongs to the MIP/aquaporin (TC 1.A.8) family.</text>
</comment>
<evidence type="ECO:0000313" key="10">
    <source>
        <dbReference type="RefSeq" id="XP_065656976.1"/>
    </source>
</evidence>
<evidence type="ECO:0000256" key="7">
    <source>
        <dbReference type="RuleBase" id="RU000477"/>
    </source>
</evidence>
<dbReference type="Proteomes" id="UP001652625">
    <property type="component" value="Chromosome 07"/>
</dbReference>
<feature type="transmembrane region" description="Helical" evidence="8">
    <location>
        <begin position="96"/>
        <end position="116"/>
    </location>
</feature>
<keyword evidence="4 7" id="KW-0812">Transmembrane</keyword>
<dbReference type="InterPro" id="IPR022357">
    <property type="entry name" value="MIP_CS"/>
</dbReference>
<organism evidence="9 10">
    <name type="scientific">Hydra vulgaris</name>
    <name type="common">Hydra</name>
    <name type="synonym">Hydra attenuata</name>
    <dbReference type="NCBI Taxonomy" id="6087"/>
    <lineage>
        <taxon>Eukaryota</taxon>
        <taxon>Metazoa</taxon>
        <taxon>Cnidaria</taxon>
        <taxon>Hydrozoa</taxon>
        <taxon>Hydroidolina</taxon>
        <taxon>Anthoathecata</taxon>
        <taxon>Aplanulata</taxon>
        <taxon>Hydridae</taxon>
        <taxon>Hydra</taxon>
    </lineage>
</organism>
<feature type="transmembrane region" description="Helical" evidence="8">
    <location>
        <begin position="53"/>
        <end position="75"/>
    </location>
</feature>
<sequence length="281" mass="30705">MKFREKTVMFVMDNFREFLAELGGTFILLMFGIGSIAQTVLGKGKFGGILSINFGWGIGIMMGLYWSAGISGGHLNPAVTLAMSITKRLPWRKLPVYWLAQSIGAFIASAIVYGIYFDLLNAFDGGVRNVDTAFIWTTRPAKGVSTVTTFFDQLVSSTLLVGLIFALTDKRNAGPSPQVLPLCIGLIVFGIGLSFGINCGYGINPARNLVPRVFTAIAGWNVEALSYQNYYFWAPILAQLLGGVLGAYAYILSIEIHHTTSLDGHTALQERRDTLPVDNRF</sequence>
<dbReference type="InterPro" id="IPR000425">
    <property type="entry name" value="MIP"/>
</dbReference>
<keyword evidence="3 7" id="KW-0813">Transport</keyword>
<dbReference type="InterPro" id="IPR050363">
    <property type="entry name" value="MIP/Aquaporin"/>
</dbReference>
<feature type="transmembrane region" description="Helical" evidence="8">
    <location>
        <begin position="150"/>
        <end position="167"/>
    </location>
</feature>
<dbReference type="PANTHER" id="PTHR43829:SF9">
    <property type="entry name" value="AQUAPORIN-9"/>
    <property type="match status" value="1"/>
</dbReference>
<feature type="transmembrane region" description="Helical" evidence="8">
    <location>
        <begin position="20"/>
        <end position="41"/>
    </location>
</feature>
<dbReference type="PRINTS" id="PR00783">
    <property type="entry name" value="MINTRINSICP"/>
</dbReference>
<dbReference type="RefSeq" id="XP_065656976.1">
    <property type="nucleotide sequence ID" value="XM_065800904.1"/>
</dbReference>
<keyword evidence="9" id="KW-1185">Reference proteome</keyword>
<name>A0ABM4C5W1_HYDVU</name>
<feature type="transmembrane region" description="Helical" evidence="8">
    <location>
        <begin position="179"/>
        <end position="203"/>
    </location>
</feature>
<evidence type="ECO:0000313" key="9">
    <source>
        <dbReference type="Proteomes" id="UP001652625"/>
    </source>
</evidence>